<accession>A0ABP7KYE4</accession>
<keyword evidence="1" id="KW-0472">Membrane</keyword>
<dbReference type="Proteomes" id="UP001500827">
    <property type="component" value="Unassembled WGS sequence"/>
</dbReference>
<dbReference type="RefSeq" id="WP_344698251.1">
    <property type="nucleotide sequence ID" value="NZ_BAABBM010000001.1"/>
</dbReference>
<proteinExistence type="predicted"/>
<feature type="transmembrane region" description="Helical" evidence="1">
    <location>
        <begin position="195"/>
        <end position="214"/>
    </location>
</feature>
<keyword evidence="1" id="KW-0812">Transmembrane</keyword>
<organism evidence="2 3">
    <name type="scientific">Sphingomonas limnosediminicola</name>
    <dbReference type="NCBI Taxonomy" id="940133"/>
    <lineage>
        <taxon>Bacteria</taxon>
        <taxon>Pseudomonadati</taxon>
        <taxon>Pseudomonadota</taxon>
        <taxon>Alphaproteobacteria</taxon>
        <taxon>Sphingomonadales</taxon>
        <taxon>Sphingomonadaceae</taxon>
        <taxon>Sphingomonas</taxon>
    </lineage>
</organism>
<evidence type="ECO:0000313" key="3">
    <source>
        <dbReference type="Proteomes" id="UP001500827"/>
    </source>
</evidence>
<sequence length="273" mass="29790">MTDAQTSEAPRDASEGSPALKGSLLLFIVWLGLVGPVYSVALNGFFAVRWAAMYPEAGSYYVTWHFWWFVAAREASRIIAALALVRRSAAAVWFTILVLWVSGPALVTGTWLLSGPVIMPGALVRSTAIAAAATLYLLRSGRVRTVYRLRAEPDRSNATSPPSPAALGYGPATIDSRRWTGDFSPPRNPLAPWRLRIGIGLFGLILVYAPIAIFDGFRNRAILVPLCKYGACTVQIERHGAFVLCIAVWLILAAVSALLIVGFWRLLHRDRPA</sequence>
<feature type="transmembrane region" description="Helical" evidence="1">
    <location>
        <begin position="241"/>
        <end position="267"/>
    </location>
</feature>
<keyword evidence="3" id="KW-1185">Reference proteome</keyword>
<dbReference type="EMBL" id="BAABBM010000001">
    <property type="protein sequence ID" value="GAA3890113.1"/>
    <property type="molecule type" value="Genomic_DNA"/>
</dbReference>
<evidence type="ECO:0000256" key="1">
    <source>
        <dbReference type="SAM" id="Phobius"/>
    </source>
</evidence>
<reference evidence="3" key="1">
    <citation type="journal article" date="2019" name="Int. J. Syst. Evol. Microbiol.">
        <title>The Global Catalogue of Microorganisms (GCM) 10K type strain sequencing project: providing services to taxonomists for standard genome sequencing and annotation.</title>
        <authorList>
            <consortium name="The Broad Institute Genomics Platform"/>
            <consortium name="The Broad Institute Genome Sequencing Center for Infectious Disease"/>
            <person name="Wu L."/>
            <person name="Ma J."/>
        </authorList>
    </citation>
    <scope>NUCLEOTIDE SEQUENCE [LARGE SCALE GENOMIC DNA]</scope>
    <source>
        <strain evidence="3">JCM 17543</strain>
    </source>
</reference>
<feature type="transmembrane region" description="Helical" evidence="1">
    <location>
        <begin position="92"/>
        <end position="112"/>
    </location>
</feature>
<gene>
    <name evidence="2" type="ORF">GCM10022276_06440</name>
</gene>
<keyword evidence="1" id="KW-1133">Transmembrane helix</keyword>
<evidence type="ECO:0000313" key="2">
    <source>
        <dbReference type="EMBL" id="GAA3890113.1"/>
    </source>
</evidence>
<protein>
    <submittedName>
        <fullName evidence="2">Uncharacterized protein</fullName>
    </submittedName>
</protein>
<feature type="transmembrane region" description="Helical" evidence="1">
    <location>
        <begin position="24"/>
        <end position="46"/>
    </location>
</feature>
<feature type="transmembrane region" description="Helical" evidence="1">
    <location>
        <begin position="118"/>
        <end position="138"/>
    </location>
</feature>
<name>A0ABP7KYE4_9SPHN</name>
<comment type="caution">
    <text evidence="2">The sequence shown here is derived from an EMBL/GenBank/DDBJ whole genome shotgun (WGS) entry which is preliminary data.</text>
</comment>